<organism evidence="3 4">
    <name type="scientific">Gardnerella vaginalis</name>
    <dbReference type="NCBI Taxonomy" id="2702"/>
    <lineage>
        <taxon>Bacteria</taxon>
        <taxon>Bacillati</taxon>
        <taxon>Actinomycetota</taxon>
        <taxon>Actinomycetes</taxon>
        <taxon>Bifidobacteriales</taxon>
        <taxon>Bifidobacteriaceae</taxon>
        <taxon>Gardnerella</taxon>
    </lineage>
</organism>
<gene>
    <name evidence="3" type="ORF">BFS05_02055</name>
</gene>
<protein>
    <submittedName>
        <fullName evidence="3">Uncharacterized protein</fullName>
    </submittedName>
</protein>
<reference evidence="3 4" key="1">
    <citation type="submission" date="2016-10" db="EMBL/GenBank/DDBJ databases">
        <authorList>
            <person name="Varghese N."/>
        </authorList>
    </citation>
    <scope>NUCLEOTIDE SEQUENCE [LARGE SCALE GENOMIC DNA]</scope>
    <source>
        <strain evidence="3 4">KA00225</strain>
    </source>
</reference>
<dbReference type="RefSeq" id="WP_103084395.1">
    <property type="nucleotide sequence ID" value="NZ_JBLLPO010000001.1"/>
</dbReference>
<evidence type="ECO:0000313" key="3">
    <source>
        <dbReference type="EMBL" id="PNS43393.1"/>
    </source>
</evidence>
<sequence>MSDANNGIDDYRSKNQMNGTSGNNNSSSGASAGNQYVMNQSSQHQFSGQQYPYGQPVQPQMGQSYGRHAQPQMSQPQFGKQQFAQQYSYSQPYGQPVQPRMSQQPPYCQPPMGRPYGRPQYGGAPFAARAGYVNGRFNPAYIEEQARKFSFRWNAKEIISAIIVVVVAAIFAFVFTFSAEYGFDFSFNISQIIRSIVKYRDEFYILENVISYMQRMFPLVILLSFAQVLRKRFFTIAGGFVVATSAFLTLFFNRYTFGNSKWILGYLLECATIVVFFVSVEILQWLITKYKPENDLKYMLVNFISVIIFCIANAISTYYWLTFWDSSTLRLLLDIVESFIVAIPMLVFLPCLVALLLKAVKFTKFLNPEREMMHL</sequence>
<dbReference type="EMBL" id="MNLH01000002">
    <property type="protein sequence ID" value="PNS43393.1"/>
    <property type="molecule type" value="Genomic_DNA"/>
</dbReference>
<feature type="compositionally biased region" description="Low complexity" evidence="1">
    <location>
        <begin position="48"/>
        <end position="63"/>
    </location>
</feature>
<proteinExistence type="predicted"/>
<feature type="transmembrane region" description="Helical" evidence="2">
    <location>
        <begin position="299"/>
        <end position="319"/>
    </location>
</feature>
<keyword evidence="2" id="KW-0812">Transmembrane</keyword>
<feature type="region of interest" description="Disordered" evidence="1">
    <location>
        <begin position="1"/>
        <end position="114"/>
    </location>
</feature>
<accession>A0A2K1SV29</accession>
<feature type="transmembrane region" description="Helical" evidence="2">
    <location>
        <begin position="264"/>
        <end position="287"/>
    </location>
</feature>
<dbReference type="AlphaFoldDB" id="A0A2K1SV29"/>
<feature type="compositionally biased region" description="Low complexity" evidence="1">
    <location>
        <begin position="75"/>
        <end position="99"/>
    </location>
</feature>
<feature type="transmembrane region" description="Helical" evidence="2">
    <location>
        <begin position="339"/>
        <end position="360"/>
    </location>
</feature>
<dbReference type="Proteomes" id="UP000236146">
    <property type="component" value="Unassembled WGS sequence"/>
</dbReference>
<keyword evidence="2" id="KW-0472">Membrane</keyword>
<feature type="transmembrane region" description="Helical" evidence="2">
    <location>
        <begin position="233"/>
        <end position="252"/>
    </location>
</feature>
<feature type="transmembrane region" description="Helical" evidence="2">
    <location>
        <begin position="203"/>
        <end position="226"/>
    </location>
</feature>
<feature type="compositionally biased region" description="Polar residues" evidence="1">
    <location>
        <begin position="36"/>
        <end position="47"/>
    </location>
</feature>
<evidence type="ECO:0000256" key="1">
    <source>
        <dbReference type="SAM" id="MobiDB-lite"/>
    </source>
</evidence>
<keyword evidence="2" id="KW-1133">Transmembrane helix</keyword>
<comment type="caution">
    <text evidence="3">The sequence shown here is derived from an EMBL/GenBank/DDBJ whole genome shotgun (WGS) entry which is preliminary data.</text>
</comment>
<name>A0A2K1SV29_GARVA</name>
<evidence type="ECO:0000313" key="4">
    <source>
        <dbReference type="Proteomes" id="UP000236146"/>
    </source>
</evidence>
<feature type="compositionally biased region" description="Low complexity" evidence="1">
    <location>
        <begin position="18"/>
        <end position="34"/>
    </location>
</feature>
<feature type="transmembrane region" description="Helical" evidence="2">
    <location>
        <begin position="158"/>
        <end position="183"/>
    </location>
</feature>
<evidence type="ECO:0000256" key="2">
    <source>
        <dbReference type="SAM" id="Phobius"/>
    </source>
</evidence>